<reference evidence="2 3" key="2">
    <citation type="submission" date="2021-03" db="EMBL/GenBank/DDBJ databases">
        <title>Genomic Encyclopedia of Type Strains, Phase IV (KMG-IV): sequencing the most valuable type-strain genomes for metagenomic binning, comparative biology and taxonomic classification.</title>
        <authorList>
            <person name="Goeker M."/>
        </authorList>
    </citation>
    <scope>NUCLEOTIDE SEQUENCE [LARGE SCALE GENOMIC DNA]</scope>
    <source>
        <strain evidence="2 3">DSM 41954</strain>
    </source>
</reference>
<dbReference type="EMBL" id="JAGGLR010000014">
    <property type="protein sequence ID" value="MBP2064071.1"/>
    <property type="molecule type" value="Genomic_DNA"/>
</dbReference>
<proteinExistence type="predicted"/>
<gene>
    <name evidence="2" type="ORF">J2Z30_005094</name>
    <name evidence="1" type="ORF">SIRAN9201</name>
</gene>
<name>A0A061A4B8_9ACTN</name>
<evidence type="ECO:0000313" key="1">
    <source>
        <dbReference type="EMBL" id="CDR16994.1"/>
    </source>
</evidence>
<dbReference type="Proteomes" id="UP000756710">
    <property type="component" value="Unassembled WGS sequence"/>
</dbReference>
<sequence>MPSKDPLTMVIPFEVDPENEAALVEFMNRSGRFPRPRKWPHR</sequence>
<evidence type="ECO:0000313" key="3">
    <source>
        <dbReference type="Proteomes" id="UP000756710"/>
    </source>
</evidence>
<reference evidence="1" key="1">
    <citation type="submission" date="2014-05" db="EMBL/GenBank/DDBJ databases">
        <authorList>
            <person name="Horn Fabian"/>
        </authorList>
    </citation>
    <scope>NUCLEOTIDE SEQUENCE</scope>
</reference>
<dbReference type="EMBL" id="LK022848">
    <property type="protein sequence ID" value="CDR16994.1"/>
    <property type="molecule type" value="Genomic_DNA"/>
</dbReference>
<accession>A0A061A4B8</accession>
<protein>
    <submittedName>
        <fullName evidence="1">Uncharacterized protein</fullName>
    </submittedName>
</protein>
<evidence type="ECO:0000313" key="2">
    <source>
        <dbReference type="EMBL" id="MBP2064071.1"/>
    </source>
</evidence>
<organism evidence="1">
    <name type="scientific">Streptomyces iranensis</name>
    <dbReference type="NCBI Taxonomy" id="576784"/>
    <lineage>
        <taxon>Bacteria</taxon>
        <taxon>Bacillati</taxon>
        <taxon>Actinomycetota</taxon>
        <taxon>Actinomycetes</taxon>
        <taxon>Kitasatosporales</taxon>
        <taxon>Streptomycetaceae</taxon>
        <taxon>Streptomyces</taxon>
        <taxon>Streptomyces violaceusniger group</taxon>
    </lineage>
</organism>
<dbReference type="AlphaFoldDB" id="A0A061A4B8"/>
<keyword evidence="3" id="KW-1185">Reference proteome</keyword>
<dbReference type="HOGENOM" id="CLU_3258497_0_0_11"/>